<dbReference type="GO" id="GO:0003824">
    <property type="term" value="F:catalytic activity"/>
    <property type="evidence" value="ECO:0007669"/>
    <property type="project" value="InterPro"/>
</dbReference>
<dbReference type="PANTHER" id="PTHR11895:SF176">
    <property type="entry name" value="AMIDASE AMID-RELATED"/>
    <property type="match status" value="1"/>
</dbReference>
<reference evidence="2 3" key="1">
    <citation type="journal article" date="2018" name="Nat. Biotechnol.">
        <title>A standardized bacterial taxonomy based on genome phylogeny substantially revises the tree of life.</title>
        <authorList>
            <person name="Parks D.H."/>
            <person name="Chuvochina M."/>
            <person name="Waite D.W."/>
            <person name="Rinke C."/>
            <person name="Skarshewski A."/>
            <person name="Chaumeil P.A."/>
            <person name="Hugenholtz P."/>
        </authorList>
    </citation>
    <scope>NUCLEOTIDE SEQUENCE [LARGE SCALE GENOMIC DNA]</scope>
    <source>
        <strain evidence="2">UBA9169</strain>
    </source>
</reference>
<dbReference type="InterPro" id="IPR023631">
    <property type="entry name" value="Amidase_dom"/>
</dbReference>
<feature type="non-terminal residue" evidence="2">
    <location>
        <position position="363"/>
    </location>
</feature>
<organism evidence="2 3">
    <name type="scientific">Roseovarius nubinhibens</name>
    <dbReference type="NCBI Taxonomy" id="314263"/>
    <lineage>
        <taxon>Bacteria</taxon>
        <taxon>Pseudomonadati</taxon>
        <taxon>Pseudomonadota</taxon>
        <taxon>Alphaproteobacteria</taxon>
        <taxon>Rhodobacterales</taxon>
        <taxon>Roseobacteraceae</taxon>
        <taxon>Roseovarius</taxon>
    </lineage>
</organism>
<dbReference type="Pfam" id="PF01425">
    <property type="entry name" value="Amidase"/>
    <property type="match status" value="1"/>
</dbReference>
<dbReference type="InterPro" id="IPR020556">
    <property type="entry name" value="Amidase_CS"/>
</dbReference>
<sequence>MSQSPQWSPATALSRLDAALARVEEGGPDTRHVFTQTFAEDARNAARAAAQVYGALTGPLAGALVSIKDLFDVAGHVTRAGTRFMAENAPAEEDAEAVARLRRAGAVIVGHTNMTELAYSGLGLNPHYGTPENARYPGAIPGGSSSGGAVSVAQGLCDIAIGTDTGGSLRIPAAFNGIVGFKPTQASVSRRGCLALSRSLDSVGPMARSVAQVRLGYEALKQPTKCAPNALVREFVIPENFGMEDLEPAVATGFAAAVARIEAAGHKVSRASLASLEAMKSLAVWQFSAVECRGEYDDAYQSQRDLFDPRVASRMARAEETSAVGYRQTLNQRAALIEAFEAELAGRVLLMPTVPILPPSFAA</sequence>
<protein>
    <submittedName>
        <fullName evidence="2">Amidase</fullName>
    </submittedName>
</protein>
<dbReference type="InterPro" id="IPR000120">
    <property type="entry name" value="Amidase"/>
</dbReference>
<feature type="domain" description="Amidase" evidence="1">
    <location>
        <begin position="18"/>
        <end position="361"/>
    </location>
</feature>
<evidence type="ECO:0000313" key="3">
    <source>
        <dbReference type="Proteomes" id="UP000264719"/>
    </source>
</evidence>
<dbReference type="AlphaFoldDB" id="A0A348WIQ1"/>
<proteinExistence type="predicted"/>
<dbReference type="PANTHER" id="PTHR11895">
    <property type="entry name" value="TRANSAMIDASE"/>
    <property type="match status" value="1"/>
</dbReference>
<dbReference type="InterPro" id="IPR036928">
    <property type="entry name" value="AS_sf"/>
</dbReference>
<evidence type="ECO:0000259" key="1">
    <source>
        <dbReference type="Pfam" id="PF01425"/>
    </source>
</evidence>
<dbReference type="SUPFAM" id="SSF75304">
    <property type="entry name" value="Amidase signature (AS) enzymes"/>
    <property type="match status" value="1"/>
</dbReference>
<dbReference type="PROSITE" id="PS00571">
    <property type="entry name" value="AMIDASES"/>
    <property type="match status" value="1"/>
</dbReference>
<comment type="caution">
    <text evidence="2">The sequence shown here is derived from an EMBL/GenBank/DDBJ whole genome shotgun (WGS) entry which is preliminary data.</text>
</comment>
<dbReference type="Proteomes" id="UP000264719">
    <property type="component" value="Unassembled WGS sequence"/>
</dbReference>
<evidence type="ECO:0000313" key="2">
    <source>
        <dbReference type="EMBL" id="HAR54413.1"/>
    </source>
</evidence>
<dbReference type="EMBL" id="DMVW01000204">
    <property type="protein sequence ID" value="HAR54413.1"/>
    <property type="molecule type" value="Genomic_DNA"/>
</dbReference>
<name>A0A348WIQ1_9RHOB</name>
<accession>A0A348WIQ1</accession>
<gene>
    <name evidence="2" type="ORF">DCS45_21440</name>
</gene>
<dbReference type="Gene3D" id="3.90.1300.10">
    <property type="entry name" value="Amidase signature (AS) domain"/>
    <property type="match status" value="1"/>
</dbReference>